<dbReference type="SUPFAM" id="SSF63829">
    <property type="entry name" value="Calcium-dependent phosphotriesterase"/>
    <property type="match status" value="1"/>
</dbReference>
<keyword evidence="4" id="KW-1185">Reference proteome</keyword>
<name>A0A8H6VNP9_9PEZI</name>
<feature type="region of interest" description="Disordered" evidence="1">
    <location>
        <begin position="351"/>
        <end position="384"/>
    </location>
</feature>
<sequence>MVNITRVDLLQLATSISYTAEIQSTVNASTDHVAFVAYDQSFIDNVLGPNPSSRLVAELPYAGFHEAGVYNLATEKIYAASAWNGSIDNPINITIIDPRTGAIESTHYDHLHQANGGRAYYPPGTPPTARKDKPSSSQTAEISAAAPASHTRRPPTNTSKRLLDSFFGRNFSSINDVVQHPYTGDLWFTDARYAYWSGFGPEPNLRPQVYRFEPLTGYVQAVADFFTAPNGIEFSPDYKHVYIGDSGSRTNEIDYMGPASIYRFDVSEDCKRLRNRELFAYTDQGAPDGLHTDTNGNVYAGVDDGLYVWDSTGRLIGKFGGMGSAQVSNFVFVPGGCMFLLDVLDQSNAEPTEWRPRGRSRQRRKQPRGSLFAALERSRSLQRP</sequence>
<feature type="domain" description="SMP-30/Gluconolactonase/LRE-like region" evidence="2">
    <location>
        <begin position="155"/>
        <end position="332"/>
    </location>
</feature>
<dbReference type="Gene3D" id="2.120.10.30">
    <property type="entry name" value="TolB, C-terminal domain"/>
    <property type="match status" value="1"/>
</dbReference>
<dbReference type="InterPro" id="IPR013658">
    <property type="entry name" value="SGL"/>
</dbReference>
<organism evidence="3 4">
    <name type="scientific">Pseudocercospora fuligena</name>
    <dbReference type="NCBI Taxonomy" id="685502"/>
    <lineage>
        <taxon>Eukaryota</taxon>
        <taxon>Fungi</taxon>
        <taxon>Dikarya</taxon>
        <taxon>Ascomycota</taxon>
        <taxon>Pezizomycotina</taxon>
        <taxon>Dothideomycetes</taxon>
        <taxon>Dothideomycetidae</taxon>
        <taxon>Mycosphaerellales</taxon>
        <taxon>Mycosphaerellaceae</taxon>
        <taxon>Pseudocercospora</taxon>
    </lineage>
</organism>
<feature type="compositionally biased region" description="Basic residues" evidence="1">
    <location>
        <begin position="357"/>
        <end position="367"/>
    </location>
</feature>
<dbReference type="Pfam" id="PF08450">
    <property type="entry name" value="SGL"/>
    <property type="match status" value="1"/>
</dbReference>
<dbReference type="PANTHER" id="PTHR47064:SF2">
    <property type="entry name" value="SMP-30_GLUCONOLACTONASE_LRE-LIKE REGION DOMAIN-CONTAINING PROTEIN-RELATED"/>
    <property type="match status" value="1"/>
</dbReference>
<accession>A0A8H6VNP9</accession>
<dbReference type="InterPro" id="IPR052988">
    <property type="entry name" value="Oryzine_lactonohydrolase"/>
</dbReference>
<reference evidence="3" key="1">
    <citation type="submission" date="2020-04" db="EMBL/GenBank/DDBJ databases">
        <title>Draft genome resource of the tomato pathogen Pseudocercospora fuligena.</title>
        <authorList>
            <person name="Zaccaron A."/>
        </authorList>
    </citation>
    <scope>NUCLEOTIDE SEQUENCE</scope>
    <source>
        <strain evidence="3">PF001</strain>
    </source>
</reference>
<dbReference type="AlphaFoldDB" id="A0A8H6VNP9"/>
<dbReference type="PANTHER" id="PTHR47064">
    <property type="entry name" value="PUTATIVE (AFU_ORTHOLOGUE AFUA_1G08990)-RELATED"/>
    <property type="match status" value="1"/>
</dbReference>
<feature type="non-terminal residue" evidence="3">
    <location>
        <position position="384"/>
    </location>
</feature>
<dbReference type="Proteomes" id="UP000660729">
    <property type="component" value="Unassembled WGS sequence"/>
</dbReference>
<dbReference type="OrthoDB" id="423498at2759"/>
<evidence type="ECO:0000313" key="3">
    <source>
        <dbReference type="EMBL" id="KAF7194879.1"/>
    </source>
</evidence>
<evidence type="ECO:0000313" key="4">
    <source>
        <dbReference type="Proteomes" id="UP000660729"/>
    </source>
</evidence>
<evidence type="ECO:0000259" key="2">
    <source>
        <dbReference type="Pfam" id="PF08450"/>
    </source>
</evidence>
<evidence type="ECO:0000256" key="1">
    <source>
        <dbReference type="SAM" id="MobiDB-lite"/>
    </source>
</evidence>
<gene>
    <name evidence="3" type="ORF">HII31_03784</name>
</gene>
<comment type="caution">
    <text evidence="3">The sequence shown here is derived from an EMBL/GenBank/DDBJ whole genome shotgun (WGS) entry which is preliminary data.</text>
</comment>
<protein>
    <submittedName>
        <fullName evidence="3">Gluconolactonase</fullName>
    </submittedName>
</protein>
<dbReference type="EMBL" id="JABCIY010000049">
    <property type="protein sequence ID" value="KAF7194879.1"/>
    <property type="molecule type" value="Genomic_DNA"/>
</dbReference>
<feature type="region of interest" description="Disordered" evidence="1">
    <location>
        <begin position="114"/>
        <end position="159"/>
    </location>
</feature>
<dbReference type="InterPro" id="IPR011042">
    <property type="entry name" value="6-blade_b-propeller_TolB-like"/>
</dbReference>
<proteinExistence type="predicted"/>